<dbReference type="EMBL" id="FOJI01000005">
    <property type="protein sequence ID" value="SEW12428.1"/>
    <property type="molecule type" value="Genomic_DNA"/>
</dbReference>
<keyword evidence="2" id="KW-1185">Reference proteome</keyword>
<reference evidence="1 2" key="1">
    <citation type="submission" date="2016-10" db="EMBL/GenBank/DDBJ databases">
        <authorList>
            <person name="de Groot N.N."/>
        </authorList>
    </citation>
    <scope>NUCLEOTIDE SEQUENCE [LARGE SCALE GENOMIC DNA]</scope>
    <source>
        <strain evidence="1 2">DSM 9179</strain>
    </source>
</reference>
<proteinExistence type="predicted"/>
<accession>A0A1I0PDH0</accession>
<sequence>MKVLNVEKLTKVYQSICVQTGVAQQVETCCLLYKVK</sequence>
<protein>
    <submittedName>
        <fullName evidence="1">Uncharacterized protein</fullName>
    </submittedName>
</protein>
<gene>
    <name evidence="1" type="ORF">SAMN05421659_1058</name>
</gene>
<name>A0A1I0PDH0_9FIRM</name>
<dbReference type="STRING" id="99656.SAMN05421659_1058"/>
<dbReference type="AlphaFoldDB" id="A0A1I0PDH0"/>
<organism evidence="1 2">
    <name type="scientific">[Clostridium] fimetarium</name>
    <dbReference type="NCBI Taxonomy" id="99656"/>
    <lineage>
        <taxon>Bacteria</taxon>
        <taxon>Bacillati</taxon>
        <taxon>Bacillota</taxon>
        <taxon>Clostridia</taxon>
        <taxon>Lachnospirales</taxon>
        <taxon>Lachnospiraceae</taxon>
    </lineage>
</organism>
<dbReference type="Proteomes" id="UP000199701">
    <property type="component" value="Unassembled WGS sequence"/>
</dbReference>
<evidence type="ECO:0000313" key="1">
    <source>
        <dbReference type="EMBL" id="SEW12428.1"/>
    </source>
</evidence>
<evidence type="ECO:0000313" key="2">
    <source>
        <dbReference type="Proteomes" id="UP000199701"/>
    </source>
</evidence>